<organism evidence="2">
    <name type="scientific">uncultured Rubrobacteraceae bacterium</name>
    <dbReference type="NCBI Taxonomy" id="349277"/>
    <lineage>
        <taxon>Bacteria</taxon>
        <taxon>Bacillati</taxon>
        <taxon>Actinomycetota</taxon>
        <taxon>Rubrobacteria</taxon>
        <taxon>Rubrobacterales</taxon>
        <taxon>Rubrobacteraceae</taxon>
        <taxon>environmental samples</taxon>
    </lineage>
</organism>
<feature type="compositionally biased region" description="Gly residues" evidence="1">
    <location>
        <begin position="83"/>
        <end position="93"/>
    </location>
</feature>
<name>A0A6J4QZT5_9ACTN</name>
<gene>
    <name evidence="2" type="ORF">AVDCRST_MAG02-1067</name>
</gene>
<accession>A0A6J4QZT5</accession>
<dbReference type="EMBL" id="CADCVH010000031">
    <property type="protein sequence ID" value="CAA9451340.1"/>
    <property type="molecule type" value="Genomic_DNA"/>
</dbReference>
<feature type="region of interest" description="Disordered" evidence="1">
    <location>
        <begin position="74"/>
        <end position="93"/>
    </location>
</feature>
<reference evidence="2" key="1">
    <citation type="submission" date="2020-02" db="EMBL/GenBank/DDBJ databases">
        <authorList>
            <person name="Meier V. D."/>
        </authorList>
    </citation>
    <scope>NUCLEOTIDE SEQUENCE</scope>
    <source>
        <strain evidence="2">AVDCRST_MAG02</strain>
    </source>
</reference>
<dbReference type="AlphaFoldDB" id="A0A6J4QZT5"/>
<sequence>MRKELIQEAIQEAEREGANLVIWDRRDTFTVEADDVKEIQANDDHLRVKMQDGKATVFVEYGHVYKLVVEKDRAGKGRSGSRAGFGAGFGAAG</sequence>
<evidence type="ECO:0000313" key="2">
    <source>
        <dbReference type="EMBL" id="CAA9451340.1"/>
    </source>
</evidence>
<proteinExistence type="predicted"/>
<protein>
    <submittedName>
        <fullName evidence="2">Uncharacterized protein</fullName>
    </submittedName>
</protein>
<evidence type="ECO:0000256" key="1">
    <source>
        <dbReference type="SAM" id="MobiDB-lite"/>
    </source>
</evidence>